<comment type="caution">
    <text evidence="1">The sequence shown here is derived from an EMBL/GenBank/DDBJ whole genome shotgun (WGS) entry which is preliminary data.</text>
</comment>
<protein>
    <submittedName>
        <fullName evidence="1">6097_t:CDS:1</fullName>
    </submittedName>
</protein>
<feature type="non-terminal residue" evidence="1">
    <location>
        <position position="117"/>
    </location>
</feature>
<dbReference type="EMBL" id="CAJVPU010027716">
    <property type="protein sequence ID" value="CAG8704620.1"/>
    <property type="molecule type" value="Genomic_DNA"/>
</dbReference>
<evidence type="ECO:0000313" key="2">
    <source>
        <dbReference type="Proteomes" id="UP000789702"/>
    </source>
</evidence>
<feature type="non-terminal residue" evidence="1">
    <location>
        <position position="1"/>
    </location>
</feature>
<name>A0ACA9PJZ0_9GLOM</name>
<reference evidence="1" key="1">
    <citation type="submission" date="2021-06" db="EMBL/GenBank/DDBJ databases">
        <authorList>
            <person name="Kallberg Y."/>
            <person name="Tangrot J."/>
            <person name="Rosling A."/>
        </authorList>
    </citation>
    <scope>NUCLEOTIDE SEQUENCE</scope>
    <source>
        <strain evidence="1">IL203A</strain>
    </source>
</reference>
<proteinExistence type="predicted"/>
<evidence type="ECO:0000313" key="1">
    <source>
        <dbReference type="EMBL" id="CAG8704620.1"/>
    </source>
</evidence>
<organism evidence="1 2">
    <name type="scientific">Dentiscutata heterogama</name>
    <dbReference type="NCBI Taxonomy" id="1316150"/>
    <lineage>
        <taxon>Eukaryota</taxon>
        <taxon>Fungi</taxon>
        <taxon>Fungi incertae sedis</taxon>
        <taxon>Mucoromycota</taxon>
        <taxon>Glomeromycotina</taxon>
        <taxon>Glomeromycetes</taxon>
        <taxon>Diversisporales</taxon>
        <taxon>Gigasporaceae</taxon>
        <taxon>Dentiscutata</taxon>
    </lineage>
</organism>
<accession>A0ACA9PJZ0</accession>
<sequence length="117" mass="13438">LPLKILALQNSIFNISSNYANLYKKCWSTDPNRRPILSDILRKLKKLLVEITIEFITNEVNQQPLEYPDKDNNLNEYDEHCIECENALTSGLVLNNILLNESSFSVPKLMSQSPDDL</sequence>
<dbReference type="Proteomes" id="UP000789702">
    <property type="component" value="Unassembled WGS sequence"/>
</dbReference>
<gene>
    <name evidence="1" type="ORF">DHETER_LOCUS11932</name>
</gene>
<keyword evidence="2" id="KW-1185">Reference proteome</keyword>